<keyword evidence="2" id="KW-1185">Reference proteome</keyword>
<dbReference type="Proteomes" id="UP000675284">
    <property type="component" value="Unassembled WGS sequence"/>
</dbReference>
<accession>A0A941DQC5</accession>
<organism evidence="1 2">
    <name type="scientific">Virgibacillus salarius</name>
    <dbReference type="NCBI Taxonomy" id="447199"/>
    <lineage>
        <taxon>Bacteria</taxon>
        <taxon>Bacillati</taxon>
        <taxon>Bacillota</taxon>
        <taxon>Bacilli</taxon>
        <taxon>Bacillales</taxon>
        <taxon>Bacillaceae</taxon>
        <taxon>Virgibacillus</taxon>
    </lineage>
</organism>
<dbReference type="AlphaFoldDB" id="A0A941DQC5"/>
<dbReference type="EMBL" id="JAGSOT010000002">
    <property type="protein sequence ID" value="MBR7794575.1"/>
    <property type="molecule type" value="Genomic_DNA"/>
</dbReference>
<comment type="caution">
    <text evidence="1">The sequence shown here is derived from an EMBL/GenBank/DDBJ whole genome shotgun (WGS) entry which is preliminary data.</text>
</comment>
<evidence type="ECO:0000313" key="2">
    <source>
        <dbReference type="Proteomes" id="UP000675284"/>
    </source>
</evidence>
<dbReference type="RefSeq" id="WP_152525436.1">
    <property type="nucleotide sequence ID" value="NZ_BAAACY010000005.1"/>
</dbReference>
<reference evidence="1" key="1">
    <citation type="submission" date="2021-04" db="EMBL/GenBank/DDBJ databases">
        <title>Isolation and polyphasic classification of algal microorganism.</title>
        <authorList>
            <person name="Wang S."/>
        </authorList>
    </citation>
    <scope>NUCLEOTIDE SEQUENCE</scope>
    <source>
        <strain evidence="1">720a</strain>
    </source>
</reference>
<gene>
    <name evidence="1" type="ORF">KCX74_00790</name>
</gene>
<name>A0A941DQC5_9BACI</name>
<proteinExistence type="predicted"/>
<sequence>MKGVLCPSCERNKMTFYYGKWYCSNCHSQSNEAHKQALADYALLINPYINNRQAREFLQLPTSHVTKRILQKANLDSIGATSGRRYRLEYSNLLQVR</sequence>
<evidence type="ECO:0000313" key="1">
    <source>
        <dbReference type="EMBL" id="MBR7794575.1"/>
    </source>
</evidence>
<protein>
    <submittedName>
        <fullName evidence="1">Uncharacterized protein</fullName>
    </submittedName>
</protein>